<sequence>MPVRHTTALDPKGRGAKHTMPHKRKIMIVCANLHSDRVAQRLSSDAELSQFARKVYKDPAAVIGRREIALKDAGGVLKGHGGKVLPSLI</sequence>
<evidence type="ECO:0000313" key="3">
    <source>
        <dbReference type="Proteomes" id="UP000192674"/>
    </source>
</evidence>
<organism evidence="2 3">
    <name type="scientific">Kibdelosporangium aridum</name>
    <dbReference type="NCBI Taxonomy" id="2030"/>
    <lineage>
        <taxon>Bacteria</taxon>
        <taxon>Bacillati</taxon>
        <taxon>Actinomycetota</taxon>
        <taxon>Actinomycetes</taxon>
        <taxon>Pseudonocardiales</taxon>
        <taxon>Pseudonocardiaceae</taxon>
        <taxon>Kibdelosporangium</taxon>
    </lineage>
</organism>
<protein>
    <submittedName>
        <fullName evidence="2">Uncharacterized protein</fullName>
    </submittedName>
</protein>
<proteinExistence type="predicted"/>
<reference evidence="2 3" key="1">
    <citation type="submission" date="2017-04" db="EMBL/GenBank/DDBJ databases">
        <authorList>
            <person name="Afonso C.L."/>
            <person name="Miller P.J."/>
            <person name="Scott M.A."/>
            <person name="Spackman E."/>
            <person name="Goraichik I."/>
            <person name="Dimitrov K.M."/>
            <person name="Suarez D.L."/>
            <person name="Swayne D.E."/>
        </authorList>
    </citation>
    <scope>NUCLEOTIDE SEQUENCE [LARGE SCALE GENOMIC DNA]</scope>
    <source>
        <strain evidence="2 3">DSM 43828</strain>
    </source>
</reference>
<dbReference type="AlphaFoldDB" id="A0A1W2FX23"/>
<dbReference type="EMBL" id="FWXV01000014">
    <property type="protein sequence ID" value="SMD26441.1"/>
    <property type="molecule type" value="Genomic_DNA"/>
</dbReference>
<accession>A0A1W2FX23</accession>
<evidence type="ECO:0000256" key="1">
    <source>
        <dbReference type="SAM" id="MobiDB-lite"/>
    </source>
</evidence>
<dbReference type="Proteomes" id="UP000192674">
    <property type="component" value="Unassembled WGS sequence"/>
</dbReference>
<keyword evidence="3" id="KW-1185">Reference proteome</keyword>
<feature type="region of interest" description="Disordered" evidence="1">
    <location>
        <begin position="1"/>
        <end position="21"/>
    </location>
</feature>
<gene>
    <name evidence="2" type="ORF">SAMN05661093_10024</name>
</gene>
<evidence type="ECO:0000313" key="2">
    <source>
        <dbReference type="EMBL" id="SMD26441.1"/>
    </source>
</evidence>
<name>A0A1W2FX23_KIBAR</name>